<dbReference type="InterPro" id="IPR007235">
    <property type="entry name" value="Glyco_trans_28_C"/>
</dbReference>
<evidence type="ECO:0000259" key="11">
    <source>
        <dbReference type="Pfam" id="PF03033"/>
    </source>
</evidence>
<dbReference type="Proteomes" id="UP000031631">
    <property type="component" value="Chromosome"/>
</dbReference>
<dbReference type="KEGG" id="tbn:TBH_C0558"/>
<dbReference type="NCBIfam" id="TIGR01133">
    <property type="entry name" value="murG"/>
    <property type="match status" value="1"/>
</dbReference>
<keyword evidence="9 10" id="KW-0961">Cell wall biogenesis/degradation</keyword>
<organism evidence="13 14">
    <name type="scientific">Thiolapillus brandeum</name>
    <dbReference type="NCBI Taxonomy" id="1076588"/>
    <lineage>
        <taxon>Bacteria</taxon>
        <taxon>Pseudomonadati</taxon>
        <taxon>Pseudomonadota</taxon>
        <taxon>Gammaproteobacteria</taxon>
        <taxon>Chromatiales</taxon>
        <taxon>Sedimenticolaceae</taxon>
        <taxon>Thiolapillus</taxon>
    </lineage>
</organism>
<keyword evidence="2 10" id="KW-0132">Cell division</keyword>
<dbReference type="InterPro" id="IPR006009">
    <property type="entry name" value="GlcNAc_MurG"/>
</dbReference>
<dbReference type="GO" id="GO:0071555">
    <property type="term" value="P:cell wall organization"/>
    <property type="evidence" value="ECO:0007669"/>
    <property type="project" value="UniProtKB-KW"/>
</dbReference>
<keyword evidence="1 10" id="KW-1003">Cell membrane</keyword>
<protein>
    <recommendedName>
        <fullName evidence="10">UDP-N-acetylglucosamine--N-acetylmuramyl-(pentapeptide) pyrophosphoryl-undecaprenol N-acetylglucosamine transferase</fullName>
        <ecNumber evidence="10">2.4.1.227</ecNumber>
    </recommendedName>
    <alternativeName>
        <fullName evidence="10">Undecaprenyl-PP-MurNAc-pentapeptide-UDPGlcNAc GlcNAc transferase</fullName>
    </alternativeName>
</protein>
<reference evidence="13 14" key="1">
    <citation type="journal article" date="2014" name="PLoS ONE">
        <title>Physiological and genomic features of a novel sulfur-oxidizing gammaproteobacterium belonging to a previously uncultivated symbiotic lineage isolated from a hydrothermal vent.</title>
        <authorList>
            <person name="Nunoura T."/>
            <person name="Takaki Y."/>
            <person name="Kazama H."/>
            <person name="Kakuta J."/>
            <person name="Shimamura S."/>
            <person name="Makita H."/>
            <person name="Hirai M."/>
            <person name="Miyazaki M."/>
            <person name="Takai K."/>
        </authorList>
    </citation>
    <scope>NUCLEOTIDE SEQUENCE [LARGE SCALE GENOMIC DNA]</scope>
    <source>
        <strain evidence="13 14">Hiromi1</strain>
    </source>
</reference>
<feature type="binding site" evidence="10">
    <location>
        <position position="123"/>
    </location>
    <ligand>
        <name>UDP-N-acetyl-alpha-D-glucosamine</name>
        <dbReference type="ChEBI" id="CHEBI:57705"/>
    </ligand>
</feature>
<evidence type="ECO:0000259" key="12">
    <source>
        <dbReference type="Pfam" id="PF04101"/>
    </source>
</evidence>
<evidence type="ECO:0000256" key="4">
    <source>
        <dbReference type="ARBA" id="ARBA00022679"/>
    </source>
</evidence>
<dbReference type="Pfam" id="PF04101">
    <property type="entry name" value="Glyco_tran_28_C"/>
    <property type="match status" value="1"/>
</dbReference>
<feature type="binding site" evidence="10">
    <location>
        <position position="287"/>
    </location>
    <ligand>
        <name>UDP-N-acetyl-alpha-D-glucosamine</name>
        <dbReference type="ChEBI" id="CHEBI:57705"/>
    </ligand>
</feature>
<evidence type="ECO:0000256" key="3">
    <source>
        <dbReference type="ARBA" id="ARBA00022676"/>
    </source>
</evidence>
<keyword evidence="4 10" id="KW-0808">Transferase</keyword>
<evidence type="ECO:0000256" key="7">
    <source>
        <dbReference type="ARBA" id="ARBA00023136"/>
    </source>
</evidence>
<evidence type="ECO:0000256" key="9">
    <source>
        <dbReference type="ARBA" id="ARBA00023316"/>
    </source>
</evidence>
<dbReference type="RefSeq" id="WP_308417066.1">
    <property type="nucleotide sequence ID" value="NZ_AP012273.1"/>
</dbReference>
<feature type="binding site" evidence="10">
    <location>
        <position position="190"/>
    </location>
    <ligand>
        <name>UDP-N-acetyl-alpha-D-glucosamine</name>
        <dbReference type="ChEBI" id="CHEBI:57705"/>
    </ligand>
</feature>
<dbReference type="PANTHER" id="PTHR21015:SF22">
    <property type="entry name" value="GLYCOSYLTRANSFERASE"/>
    <property type="match status" value="1"/>
</dbReference>
<evidence type="ECO:0000256" key="6">
    <source>
        <dbReference type="ARBA" id="ARBA00022984"/>
    </source>
</evidence>
<dbReference type="CDD" id="cd03785">
    <property type="entry name" value="GT28_MurG"/>
    <property type="match status" value="1"/>
</dbReference>
<dbReference type="GO" id="GO:0050511">
    <property type="term" value="F:undecaprenyldiphospho-muramoylpentapeptide beta-N-acetylglucosaminyltransferase activity"/>
    <property type="evidence" value="ECO:0007669"/>
    <property type="project" value="UniProtKB-UniRule"/>
</dbReference>
<evidence type="ECO:0000313" key="14">
    <source>
        <dbReference type="Proteomes" id="UP000031631"/>
    </source>
</evidence>
<dbReference type="GO" id="GO:0009252">
    <property type="term" value="P:peptidoglycan biosynthetic process"/>
    <property type="evidence" value="ECO:0007669"/>
    <property type="project" value="UniProtKB-UniRule"/>
</dbReference>
<keyword evidence="7 10" id="KW-0472">Membrane</keyword>
<dbReference type="EC" id="2.4.1.227" evidence="10"/>
<dbReference type="HAMAP" id="MF_00033">
    <property type="entry name" value="MurG"/>
    <property type="match status" value="1"/>
</dbReference>
<sequence length="356" mass="37610">MARVMIMAGGTGGHVFPALAVARELRERGWDVDWMGTPDSFEARTVPPEGFPLHTISAYRLRGQGLGGLMLAPFRLLRAMGQAGRVLRHSRPQVVLGMGGFVTGPGGLMSRVLGIPLVIHEQNTIPGLTNRWLAKIAARVLEAFPGSFPASVGATETGNPVRADILAVAPPEQRLAGRKDPLRILVIGGSLGAVALNEEIPPALARLEQPMEIRHQAGRGKAGAASDLYAGLALKAQVSEFIDDMAGALAWADLVICRAGALTISELAAVGVASVLVPFPHAVDDHQTRNARYLVEAGAALLQPQSSIDTQALVQKLAGLLENRKLLLEMAMAARALGRPRATQQVADECAAQVKT</sequence>
<dbReference type="GO" id="GO:0051301">
    <property type="term" value="P:cell division"/>
    <property type="evidence" value="ECO:0007669"/>
    <property type="project" value="UniProtKB-KW"/>
</dbReference>
<evidence type="ECO:0000256" key="2">
    <source>
        <dbReference type="ARBA" id="ARBA00022618"/>
    </source>
</evidence>
<keyword evidence="3 10" id="KW-0328">Glycosyltransferase</keyword>
<evidence type="ECO:0000256" key="10">
    <source>
        <dbReference type="HAMAP-Rule" id="MF_00033"/>
    </source>
</evidence>
<comment type="pathway">
    <text evidence="10">Cell wall biogenesis; peptidoglycan biosynthesis.</text>
</comment>
<accession>A0A7U6GH06</accession>
<evidence type="ECO:0000256" key="5">
    <source>
        <dbReference type="ARBA" id="ARBA00022960"/>
    </source>
</evidence>
<feature type="binding site" evidence="10">
    <location>
        <position position="162"/>
    </location>
    <ligand>
        <name>UDP-N-acetyl-alpha-D-glucosamine</name>
        <dbReference type="ChEBI" id="CHEBI:57705"/>
    </ligand>
</feature>
<comment type="subcellular location">
    <subcellularLocation>
        <location evidence="10">Cell membrane</location>
        <topology evidence="10">Peripheral membrane protein</topology>
        <orientation evidence="10">Cytoplasmic side</orientation>
    </subcellularLocation>
</comment>
<dbReference type="AlphaFoldDB" id="A0A7U6GH06"/>
<name>A0A7U6GH06_9GAMM</name>
<evidence type="ECO:0000256" key="8">
    <source>
        <dbReference type="ARBA" id="ARBA00023306"/>
    </source>
</evidence>
<dbReference type="InterPro" id="IPR004276">
    <property type="entry name" value="GlycoTrans_28_N"/>
</dbReference>
<feature type="domain" description="Glycosyl transferase family 28 C-terminal" evidence="12">
    <location>
        <begin position="184"/>
        <end position="345"/>
    </location>
</feature>
<keyword evidence="5 10" id="KW-0133">Cell shape</keyword>
<dbReference type="GO" id="GO:0005886">
    <property type="term" value="C:plasma membrane"/>
    <property type="evidence" value="ECO:0007669"/>
    <property type="project" value="UniProtKB-SubCell"/>
</dbReference>
<feature type="domain" description="Glycosyltransferase family 28 N-terminal" evidence="11">
    <location>
        <begin position="4"/>
        <end position="141"/>
    </location>
</feature>
<dbReference type="EMBL" id="AP012273">
    <property type="protein sequence ID" value="BAO43503.1"/>
    <property type="molecule type" value="Genomic_DNA"/>
</dbReference>
<feature type="binding site" evidence="10">
    <location>
        <begin position="11"/>
        <end position="13"/>
    </location>
    <ligand>
        <name>UDP-N-acetyl-alpha-D-glucosamine</name>
        <dbReference type="ChEBI" id="CHEBI:57705"/>
    </ligand>
</feature>
<proteinExistence type="inferred from homology"/>
<dbReference type="GO" id="GO:0008360">
    <property type="term" value="P:regulation of cell shape"/>
    <property type="evidence" value="ECO:0007669"/>
    <property type="project" value="UniProtKB-KW"/>
</dbReference>
<dbReference type="GO" id="GO:0005975">
    <property type="term" value="P:carbohydrate metabolic process"/>
    <property type="evidence" value="ECO:0007669"/>
    <property type="project" value="InterPro"/>
</dbReference>
<evidence type="ECO:0000313" key="13">
    <source>
        <dbReference type="EMBL" id="BAO43503.1"/>
    </source>
</evidence>
<dbReference type="Pfam" id="PF03033">
    <property type="entry name" value="Glyco_transf_28"/>
    <property type="match status" value="1"/>
</dbReference>
<keyword evidence="8 10" id="KW-0131">Cell cycle</keyword>
<comment type="function">
    <text evidence="10">Cell wall formation. Catalyzes the transfer of a GlcNAc subunit on undecaprenyl-pyrophosphoryl-MurNAc-pentapeptide (lipid intermediate I) to form undecaprenyl-pyrophosphoryl-MurNAc-(pentapeptide)GlcNAc (lipid intermediate II).</text>
</comment>
<comment type="catalytic activity">
    <reaction evidence="10">
        <text>di-trans,octa-cis-undecaprenyl diphospho-N-acetyl-alpha-D-muramoyl-L-alanyl-D-glutamyl-meso-2,6-diaminopimeloyl-D-alanyl-D-alanine + UDP-N-acetyl-alpha-D-glucosamine = di-trans,octa-cis-undecaprenyl diphospho-[N-acetyl-alpha-D-glucosaminyl-(1-&gt;4)]-N-acetyl-alpha-D-muramoyl-L-alanyl-D-glutamyl-meso-2,6-diaminopimeloyl-D-alanyl-D-alanine + UDP + H(+)</text>
        <dbReference type="Rhea" id="RHEA:31227"/>
        <dbReference type="ChEBI" id="CHEBI:15378"/>
        <dbReference type="ChEBI" id="CHEBI:57705"/>
        <dbReference type="ChEBI" id="CHEBI:58223"/>
        <dbReference type="ChEBI" id="CHEBI:61387"/>
        <dbReference type="ChEBI" id="CHEBI:61388"/>
        <dbReference type="EC" id="2.4.1.227"/>
    </reaction>
</comment>
<dbReference type="SUPFAM" id="SSF53756">
    <property type="entry name" value="UDP-Glycosyltransferase/glycogen phosphorylase"/>
    <property type="match status" value="1"/>
</dbReference>
<dbReference type="PANTHER" id="PTHR21015">
    <property type="entry name" value="UDP-N-ACETYLGLUCOSAMINE--N-ACETYLMURAMYL-(PENTAPEPTIDE) PYROPHOSPHORYL-UNDECAPRENOL N-ACETYLGLUCOSAMINE TRANSFERASE 1"/>
    <property type="match status" value="1"/>
</dbReference>
<evidence type="ECO:0000256" key="1">
    <source>
        <dbReference type="ARBA" id="ARBA00022475"/>
    </source>
</evidence>
<comment type="similarity">
    <text evidence="10">Belongs to the glycosyltransferase 28 family. MurG subfamily.</text>
</comment>
<dbReference type="UniPathway" id="UPA00219"/>
<keyword evidence="14" id="KW-1185">Reference proteome</keyword>
<keyword evidence="6 10" id="KW-0573">Peptidoglycan synthesis</keyword>
<gene>
    <name evidence="10" type="primary">murG</name>
    <name evidence="13" type="ORF">TBH_C0558</name>
</gene>
<feature type="binding site" evidence="10">
    <location>
        <position position="242"/>
    </location>
    <ligand>
        <name>UDP-N-acetyl-alpha-D-glucosamine</name>
        <dbReference type="ChEBI" id="CHEBI:57705"/>
    </ligand>
</feature>
<dbReference type="Gene3D" id="3.40.50.2000">
    <property type="entry name" value="Glycogen Phosphorylase B"/>
    <property type="match status" value="2"/>
</dbReference>
<comment type="caution">
    <text evidence="10">Lacks conserved residue(s) required for the propagation of feature annotation.</text>
</comment>